<protein>
    <recommendedName>
        <fullName evidence="4">Secreted protein</fullName>
    </recommendedName>
</protein>
<name>A0AAD4QQL9_9AGAM</name>
<evidence type="ECO:0000313" key="2">
    <source>
        <dbReference type="EMBL" id="KAI0308098.1"/>
    </source>
</evidence>
<dbReference type="EMBL" id="WTXG01000001">
    <property type="protein sequence ID" value="KAI0308098.1"/>
    <property type="molecule type" value="Genomic_DNA"/>
</dbReference>
<organism evidence="2 3">
    <name type="scientific">Multifurca ochricompacta</name>
    <dbReference type="NCBI Taxonomy" id="376703"/>
    <lineage>
        <taxon>Eukaryota</taxon>
        <taxon>Fungi</taxon>
        <taxon>Dikarya</taxon>
        <taxon>Basidiomycota</taxon>
        <taxon>Agaricomycotina</taxon>
        <taxon>Agaricomycetes</taxon>
        <taxon>Russulales</taxon>
        <taxon>Russulaceae</taxon>
        <taxon>Multifurca</taxon>
    </lineage>
</organism>
<reference evidence="2" key="1">
    <citation type="journal article" date="2022" name="New Phytol.">
        <title>Evolutionary transition to the ectomycorrhizal habit in the genomes of a hyperdiverse lineage of mushroom-forming fungi.</title>
        <authorList>
            <person name="Looney B."/>
            <person name="Miyauchi S."/>
            <person name="Morin E."/>
            <person name="Drula E."/>
            <person name="Courty P.E."/>
            <person name="Kohler A."/>
            <person name="Kuo A."/>
            <person name="LaButti K."/>
            <person name="Pangilinan J."/>
            <person name="Lipzen A."/>
            <person name="Riley R."/>
            <person name="Andreopoulos W."/>
            <person name="He G."/>
            <person name="Johnson J."/>
            <person name="Nolan M."/>
            <person name="Tritt A."/>
            <person name="Barry K.W."/>
            <person name="Grigoriev I.V."/>
            <person name="Nagy L.G."/>
            <person name="Hibbett D."/>
            <person name="Henrissat B."/>
            <person name="Matheny P.B."/>
            <person name="Labbe J."/>
            <person name="Martin F.M."/>
        </authorList>
    </citation>
    <scope>NUCLEOTIDE SEQUENCE</scope>
    <source>
        <strain evidence="2">BPL690</strain>
    </source>
</reference>
<feature type="chain" id="PRO_5042296295" description="Secreted protein" evidence="1">
    <location>
        <begin position="19"/>
        <end position="75"/>
    </location>
</feature>
<accession>A0AAD4QQL9</accession>
<sequence length="75" mass="8362">MFGGRRSATLLLLSVLEPDTPTPPHCARDSHSHFAVVLNHFIYLRKAPYIPPLSSYCPRPHVLLLSSYPPLLSVP</sequence>
<gene>
    <name evidence="2" type="ORF">B0F90DRAFT_1680128</name>
</gene>
<feature type="signal peptide" evidence="1">
    <location>
        <begin position="1"/>
        <end position="18"/>
    </location>
</feature>
<proteinExistence type="predicted"/>
<evidence type="ECO:0000256" key="1">
    <source>
        <dbReference type="SAM" id="SignalP"/>
    </source>
</evidence>
<evidence type="ECO:0000313" key="3">
    <source>
        <dbReference type="Proteomes" id="UP001203297"/>
    </source>
</evidence>
<keyword evidence="3" id="KW-1185">Reference proteome</keyword>
<keyword evidence="1" id="KW-0732">Signal</keyword>
<evidence type="ECO:0008006" key="4">
    <source>
        <dbReference type="Google" id="ProtNLM"/>
    </source>
</evidence>
<comment type="caution">
    <text evidence="2">The sequence shown here is derived from an EMBL/GenBank/DDBJ whole genome shotgun (WGS) entry which is preliminary data.</text>
</comment>
<dbReference type="AlphaFoldDB" id="A0AAD4QQL9"/>
<dbReference type="Proteomes" id="UP001203297">
    <property type="component" value="Unassembled WGS sequence"/>
</dbReference>